<evidence type="ECO:0000313" key="4">
    <source>
        <dbReference type="Proteomes" id="UP000319825"/>
    </source>
</evidence>
<keyword evidence="4" id="KW-1185">Reference proteome</keyword>
<evidence type="ECO:0000313" key="3">
    <source>
        <dbReference type="EMBL" id="TWH70864.1"/>
    </source>
</evidence>
<sequence>MMRNIFRAGLATALVAALAASVITPAAAAEEPTKKYSTLRLCDPTACYVAWSVVDADHDGVCDADELQAGSDPYDPASRPGLELIAELLIDRKLPSFEYGLASLVAFPAEIIKAREALGVDPLGAFPLHKRADALTRMGVSGEQLNKFGISPEHSGFSLGIEGVQPGGARPGARVNGMEASLISAGEKSPRTHVFGGGIVSTEKNWWGDTVDTYADGSKRTTTPIDNGASIEITDKDGNKAGTTVKHGGTVHEGTTEVTYSSEALLDSDDNLIQSKDTEHRKEKDGSSTTTTVTTEYIRDGDGKLMGTVTVTTKEATSSSGATSKSTNTAVCDASGKQCTDYPDTTKYIDPEQAYNSMVTQERVDGVLRLRGAAVNVVPGWNAPGMEEQPENPANPSTIMLVDGTVGELFLLTEPKRVTQAQPEGHPGLPSPRDAGTLPGGGGCEGLC</sequence>
<dbReference type="Proteomes" id="UP000319825">
    <property type="component" value="Unassembled WGS sequence"/>
</dbReference>
<feature type="signal peptide" evidence="2">
    <location>
        <begin position="1"/>
        <end position="28"/>
    </location>
</feature>
<keyword evidence="2" id="KW-0732">Signal</keyword>
<organism evidence="3 4">
    <name type="scientific">Micromonospora olivasterospora</name>
    <dbReference type="NCBI Taxonomy" id="1880"/>
    <lineage>
        <taxon>Bacteria</taxon>
        <taxon>Bacillati</taxon>
        <taxon>Actinomycetota</taxon>
        <taxon>Actinomycetes</taxon>
        <taxon>Micromonosporales</taxon>
        <taxon>Micromonosporaceae</taxon>
        <taxon>Micromonospora</taxon>
    </lineage>
</organism>
<proteinExistence type="predicted"/>
<feature type="chain" id="PRO_5022010954" description="YD repeat-containing protein" evidence="2">
    <location>
        <begin position="29"/>
        <end position="448"/>
    </location>
</feature>
<dbReference type="AlphaFoldDB" id="A0A562IJR7"/>
<evidence type="ECO:0000256" key="2">
    <source>
        <dbReference type="SAM" id="SignalP"/>
    </source>
</evidence>
<protein>
    <recommendedName>
        <fullName evidence="5">YD repeat-containing protein</fullName>
    </recommendedName>
</protein>
<dbReference type="EMBL" id="VLKE01000001">
    <property type="protein sequence ID" value="TWH70864.1"/>
    <property type="molecule type" value="Genomic_DNA"/>
</dbReference>
<evidence type="ECO:0008006" key="5">
    <source>
        <dbReference type="Google" id="ProtNLM"/>
    </source>
</evidence>
<gene>
    <name evidence="3" type="ORF">JD77_05889</name>
</gene>
<comment type="caution">
    <text evidence="3">The sequence shown here is derived from an EMBL/GenBank/DDBJ whole genome shotgun (WGS) entry which is preliminary data.</text>
</comment>
<name>A0A562IJR7_MICOL</name>
<accession>A0A562IJR7</accession>
<dbReference type="PROSITE" id="PS00018">
    <property type="entry name" value="EF_HAND_1"/>
    <property type="match status" value="1"/>
</dbReference>
<feature type="region of interest" description="Disordered" evidence="1">
    <location>
        <begin position="419"/>
        <end position="448"/>
    </location>
</feature>
<dbReference type="InterPro" id="IPR018247">
    <property type="entry name" value="EF_Hand_1_Ca_BS"/>
</dbReference>
<feature type="compositionally biased region" description="Gly residues" evidence="1">
    <location>
        <begin position="438"/>
        <end position="448"/>
    </location>
</feature>
<reference evidence="3 4" key="1">
    <citation type="submission" date="2019-07" db="EMBL/GenBank/DDBJ databases">
        <title>R&amp;d 2014.</title>
        <authorList>
            <person name="Klenk H.-P."/>
        </authorList>
    </citation>
    <scope>NUCLEOTIDE SEQUENCE [LARGE SCALE GENOMIC DNA]</scope>
    <source>
        <strain evidence="3 4">DSM 43868</strain>
    </source>
</reference>
<evidence type="ECO:0000256" key="1">
    <source>
        <dbReference type="SAM" id="MobiDB-lite"/>
    </source>
</evidence>